<keyword evidence="12" id="KW-0472">Membrane</keyword>
<organism evidence="15 16">
    <name type="scientific">Malus baccata</name>
    <name type="common">Siberian crab apple</name>
    <name type="synonym">Pyrus baccata</name>
    <dbReference type="NCBI Taxonomy" id="106549"/>
    <lineage>
        <taxon>Eukaryota</taxon>
        <taxon>Viridiplantae</taxon>
        <taxon>Streptophyta</taxon>
        <taxon>Embryophyta</taxon>
        <taxon>Tracheophyta</taxon>
        <taxon>Spermatophyta</taxon>
        <taxon>Magnoliopsida</taxon>
        <taxon>eudicotyledons</taxon>
        <taxon>Gunneridae</taxon>
        <taxon>Pentapetalae</taxon>
        <taxon>rosids</taxon>
        <taxon>fabids</taxon>
        <taxon>Rosales</taxon>
        <taxon>Rosaceae</taxon>
        <taxon>Amygdaloideae</taxon>
        <taxon>Maleae</taxon>
        <taxon>Malus</taxon>
    </lineage>
</organism>
<evidence type="ECO:0000256" key="7">
    <source>
        <dbReference type="ARBA" id="ARBA00022723"/>
    </source>
</evidence>
<dbReference type="Proteomes" id="UP000315295">
    <property type="component" value="Unassembled WGS sequence"/>
</dbReference>
<keyword evidence="11" id="KW-1133">Transmembrane helix</keyword>
<evidence type="ECO:0000256" key="11">
    <source>
        <dbReference type="ARBA" id="ARBA00022989"/>
    </source>
</evidence>
<evidence type="ECO:0000256" key="2">
    <source>
        <dbReference type="ARBA" id="ARBA00004167"/>
    </source>
</evidence>
<dbReference type="GO" id="GO:0061630">
    <property type="term" value="F:ubiquitin protein ligase activity"/>
    <property type="evidence" value="ECO:0007669"/>
    <property type="project" value="UniProtKB-EC"/>
</dbReference>
<evidence type="ECO:0000256" key="3">
    <source>
        <dbReference type="ARBA" id="ARBA00004906"/>
    </source>
</evidence>
<comment type="pathway">
    <text evidence="3">Protein modification; protein ubiquitination.</text>
</comment>
<evidence type="ECO:0000256" key="13">
    <source>
        <dbReference type="ARBA" id="ARBA00024209"/>
    </source>
</evidence>
<dbReference type="GO" id="GO:0016020">
    <property type="term" value="C:membrane"/>
    <property type="evidence" value="ECO:0007669"/>
    <property type="project" value="UniProtKB-SubCell"/>
</dbReference>
<keyword evidence="6" id="KW-0812">Transmembrane</keyword>
<dbReference type="SUPFAM" id="SSF57850">
    <property type="entry name" value="RING/U-box"/>
    <property type="match status" value="1"/>
</dbReference>
<evidence type="ECO:0000256" key="6">
    <source>
        <dbReference type="ARBA" id="ARBA00022692"/>
    </source>
</evidence>
<evidence type="ECO:0000313" key="15">
    <source>
        <dbReference type="EMBL" id="TQE00671.1"/>
    </source>
</evidence>
<evidence type="ECO:0000256" key="1">
    <source>
        <dbReference type="ARBA" id="ARBA00000900"/>
    </source>
</evidence>
<evidence type="ECO:0000313" key="16">
    <source>
        <dbReference type="Proteomes" id="UP000315295"/>
    </source>
</evidence>
<reference evidence="15 16" key="1">
    <citation type="journal article" date="2019" name="G3 (Bethesda)">
        <title>Sequencing of a Wild Apple (Malus baccata) Genome Unravels the Differences Between Cultivated and Wild Apple Species Regarding Disease Resistance and Cold Tolerance.</title>
        <authorList>
            <person name="Chen X."/>
        </authorList>
    </citation>
    <scope>NUCLEOTIDE SEQUENCE [LARGE SCALE GENOMIC DNA]</scope>
    <source>
        <strain evidence="16">cv. Shandingzi</strain>
        <tissue evidence="15">Leaves</tissue>
    </source>
</reference>
<keyword evidence="5" id="KW-0808">Transferase</keyword>
<keyword evidence="16" id="KW-1185">Reference proteome</keyword>
<dbReference type="Gene3D" id="3.30.40.10">
    <property type="entry name" value="Zinc/RING finger domain, C3HC4 (zinc finger)"/>
    <property type="match status" value="1"/>
</dbReference>
<dbReference type="PANTHER" id="PTHR46913:SF1">
    <property type="entry name" value="RING-H2 FINGER PROTEIN ATL16"/>
    <property type="match status" value="1"/>
</dbReference>
<dbReference type="InterPro" id="IPR013083">
    <property type="entry name" value="Znf_RING/FYVE/PHD"/>
</dbReference>
<comment type="catalytic activity">
    <reaction evidence="1">
        <text>S-ubiquitinyl-[E2 ubiquitin-conjugating enzyme]-L-cysteine + [acceptor protein]-L-lysine = [E2 ubiquitin-conjugating enzyme]-L-cysteine + N(6)-ubiquitinyl-[acceptor protein]-L-lysine.</text>
        <dbReference type="EC" id="2.3.2.27"/>
    </reaction>
</comment>
<comment type="caution">
    <text evidence="15">The sequence shown here is derived from an EMBL/GenBank/DDBJ whole genome shotgun (WGS) entry which is preliminary data.</text>
</comment>
<dbReference type="PANTHER" id="PTHR46913">
    <property type="entry name" value="RING-H2 FINGER PROTEIN ATL16"/>
    <property type="match status" value="1"/>
</dbReference>
<dbReference type="EMBL" id="VIEB01000208">
    <property type="protein sequence ID" value="TQE00671.1"/>
    <property type="molecule type" value="Genomic_DNA"/>
</dbReference>
<dbReference type="EC" id="2.3.2.27" evidence="4"/>
<sequence length="126" mass="14264">MASICLCLILRHLNRRCIHCFAPSPVVSSFDSRQISTRRVNPVTLPTLPLFTLSSVCLSKFELNDKLRFLPLCCQAFHIICIDTWLQSQQTCPLYCSSITTSDTELIHDRPPLFQKKILGLWLGAG</sequence>
<keyword evidence="8" id="KW-0863">Zinc-finger</keyword>
<evidence type="ECO:0000256" key="10">
    <source>
        <dbReference type="ARBA" id="ARBA00022833"/>
    </source>
</evidence>
<feature type="domain" description="RING-type" evidence="14">
    <location>
        <begin position="55"/>
        <end position="94"/>
    </location>
</feature>
<dbReference type="InterPro" id="IPR044600">
    <property type="entry name" value="ATL1/ATL16-like"/>
</dbReference>
<keyword evidence="10" id="KW-0862">Zinc</keyword>
<keyword evidence="9" id="KW-0833">Ubl conjugation pathway</keyword>
<dbReference type="Pfam" id="PF13639">
    <property type="entry name" value="zf-RING_2"/>
    <property type="match status" value="1"/>
</dbReference>
<comment type="subcellular location">
    <subcellularLocation>
        <location evidence="2">Membrane</location>
        <topology evidence="2">Single-pass membrane protein</topology>
    </subcellularLocation>
</comment>
<dbReference type="InterPro" id="IPR001841">
    <property type="entry name" value="Znf_RING"/>
</dbReference>
<evidence type="ECO:0000259" key="14">
    <source>
        <dbReference type="Pfam" id="PF13639"/>
    </source>
</evidence>
<comment type="similarity">
    <text evidence="13">Belongs to the RING-type zinc finger family. ATL subfamily.</text>
</comment>
<dbReference type="GO" id="GO:0008270">
    <property type="term" value="F:zinc ion binding"/>
    <property type="evidence" value="ECO:0007669"/>
    <property type="project" value="UniProtKB-KW"/>
</dbReference>
<proteinExistence type="inferred from homology"/>
<protein>
    <recommendedName>
        <fullName evidence="4">RING-type E3 ubiquitin transferase</fullName>
        <ecNumber evidence="4">2.3.2.27</ecNumber>
    </recommendedName>
</protein>
<gene>
    <name evidence="15" type="ORF">C1H46_013720</name>
</gene>
<evidence type="ECO:0000256" key="12">
    <source>
        <dbReference type="ARBA" id="ARBA00023136"/>
    </source>
</evidence>
<evidence type="ECO:0000256" key="8">
    <source>
        <dbReference type="ARBA" id="ARBA00022771"/>
    </source>
</evidence>
<evidence type="ECO:0000256" key="4">
    <source>
        <dbReference type="ARBA" id="ARBA00012483"/>
    </source>
</evidence>
<dbReference type="GO" id="GO:0016567">
    <property type="term" value="P:protein ubiquitination"/>
    <property type="evidence" value="ECO:0007669"/>
    <property type="project" value="InterPro"/>
</dbReference>
<name>A0A540MPE8_MALBA</name>
<evidence type="ECO:0000256" key="9">
    <source>
        <dbReference type="ARBA" id="ARBA00022786"/>
    </source>
</evidence>
<dbReference type="AlphaFoldDB" id="A0A540MPE8"/>
<accession>A0A540MPE8</accession>
<keyword evidence="7" id="KW-0479">Metal-binding</keyword>
<evidence type="ECO:0000256" key="5">
    <source>
        <dbReference type="ARBA" id="ARBA00022679"/>
    </source>
</evidence>